<feature type="domain" description="FAD-binding" evidence="5">
    <location>
        <begin position="10"/>
        <end position="349"/>
    </location>
</feature>
<dbReference type="Proteomes" id="UP000245974">
    <property type="component" value="Unassembled WGS sequence"/>
</dbReference>
<accession>A0A2U3MX26</accession>
<dbReference type="Pfam" id="PF01494">
    <property type="entry name" value="FAD_binding_3"/>
    <property type="match status" value="1"/>
</dbReference>
<keyword evidence="2" id="KW-0285">Flavoprotein</keyword>
<evidence type="ECO:0000313" key="7">
    <source>
        <dbReference type="Proteomes" id="UP000245974"/>
    </source>
</evidence>
<dbReference type="InterPro" id="IPR002938">
    <property type="entry name" value="FAD-bd"/>
</dbReference>
<gene>
    <name evidence="6" type="primary">tfdB</name>
    <name evidence="6" type="ORF">KPC_1091</name>
</gene>
<keyword evidence="4" id="KW-0472">Membrane</keyword>
<dbReference type="SMR" id="A0A2U3MX26"/>
<dbReference type="GO" id="GO:0018666">
    <property type="term" value="F:2,4-dichlorophenol 6-monooxygenase activity"/>
    <property type="evidence" value="ECO:0007669"/>
    <property type="project" value="UniProtKB-EC"/>
</dbReference>
<keyword evidence="3" id="KW-0274">FAD</keyword>
<sequence length="528" mass="58986">MQDSIEKLYTDIVIIGGSLVGLSASLFLSWRGVKNIVIEKHLGSSPHPRAIGYTEHTLEFYRVVGIDDKIPQTDANFRLRRAKVESLSGKWIEEYPWTPHKLNTTPIQVSPVKGAAIAQDKLEPILRERASELGSDLKPGFEMLDFNECPNGISVRIRDRKTAKESIIHAKYMIAADGCNSPVREKLGIKRNGVGYLQTVHSVLFSCPEADTYLDRGIQQFEIEQPELKAFLTTYHDGRWVLMFTDNHKRTEDELKVAIQLALGKNMDFEIITTRTWEMAGLIAEQYSKGNIFLVGDAAHQLPPTRGGFGANTGIDDAYNLAWKLEFVVKGLSEKSLLSTYNEERHPIGVLRHDQTFARPDYQRIIGKKLTNVPLIDDIAIELGQLLRSSAIIGADKNLPSAATPTEWAGQPGVRAPHAWIDYQKKNISTIDLFGQGFVVLSQNPVWRTAAETVYQKTDIPIRTFIIGEDIQFAPSESFEELFGITSSGASLIRPDGIVGWRSKKQPKHVANELTQAIIQITAAVKKE</sequence>
<dbReference type="InterPro" id="IPR050641">
    <property type="entry name" value="RIFMO-like"/>
</dbReference>
<dbReference type="InParanoid" id="A0A2U3MX26"/>
<dbReference type="Gene3D" id="3.30.9.10">
    <property type="entry name" value="D-Amino Acid Oxidase, subunit A, domain 2"/>
    <property type="match status" value="1"/>
</dbReference>
<dbReference type="GO" id="GO:0071949">
    <property type="term" value="F:FAD binding"/>
    <property type="evidence" value="ECO:0007669"/>
    <property type="project" value="InterPro"/>
</dbReference>
<evidence type="ECO:0000256" key="4">
    <source>
        <dbReference type="SAM" id="Phobius"/>
    </source>
</evidence>
<keyword evidence="6" id="KW-0560">Oxidoreductase</keyword>
<dbReference type="SUPFAM" id="SSF51905">
    <property type="entry name" value="FAD/NAD(P)-binding domain"/>
    <property type="match status" value="1"/>
</dbReference>
<dbReference type="Gene3D" id="3.40.30.120">
    <property type="match status" value="1"/>
</dbReference>
<dbReference type="PRINTS" id="PR00420">
    <property type="entry name" value="RNGMNOXGNASE"/>
</dbReference>
<dbReference type="EC" id="1.14.13.20" evidence="6"/>
<proteinExistence type="predicted"/>
<evidence type="ECO:0000256" key="2">
    <source>
        <dbReference type="ARBA" id="ARBA00022630"/>
    </source>
</evidence>
<dbReference type="OrthoDB" id="8672648at2"/>
<keyword evidence="7" id="KW-1185">Reference proteome</keyword>
<protein>
    <submittedName>
        <fullName evidence="6">2,4-dichlorophenol 6-monooxygenase</fullName>
        <ecNumber evidence="6">1.14.13.20</ecNumber>
    </submittedName>
</protein>
<feature type="transmembrane region" description="Helical" evidence="4">
    <location>
        <begin position="12"/>
        <end position="30"/>
    </location>
</feature>
<dbReference type="EMBL" id="OOGT01000033">
    <property type="protein sequence ID" value="SPL69913.1"/>
    <property type="molecule type" value="Genomic_DNA"/>
</dbReference>
<organism evidence="6 7">
    <name type="scientific">Acinetobacter stercoris</name>
    <dbReference type="NCBI Taxonomy" id="2126983"/>
    <lineage>
        <taxon>Bacteria</taxon>
        <taxon>Pseudomonadati</taxon>
        <taxon>Pseudomonadota</taxon>
        <taxon>Gammaproteobacteria</taxon>
        <taxon>Moraxellales</taxon>
        <taxon>Moraxellaceae</taxon>
        <taxon>Acinetobacter</taxon>
    </lineage>
</organism>
<evidence type="ECO:0000256" key="1">
    <source>
        <dbReference type="ARBA" id="ARBA00001974"/>
    </source>
</evidence>
<dbReference type="PANTHER" id="PTHR43004:SF19">
    <property type="entry name" value="BINDING MONOOXYGENASE, PUTATIVE (JCVI)-RELATED"/>
    <property type="match status" value="1"/>
</dbReference>
<dbReference type="Gene3D" id="3.50.50.60">
    <property type="entry name" value="FAD/NAD(P)-binding domain"/>
    <property type="match status" value="1"/>
</dbReference>
<evidence type="ECO:0000313" key="6">
    <source>
        <dbReference type="EMBL" id="SPL69913.1"/>
    </source>
</evidence>
<evidence type="ECO:0000256" key="3">
    <source>
        <dbReference type="ARBA" id="ARBA00022827"/>
    </source>
</evidence>
<name>A0A2U3MX26_9GAMM</name>
<dbReference type="AlphaFoldDB" id="A0A2U3MX26"/>
<dbReference type="InterPro" id="IPR036188">
    <property type="entry name" value="FAD/NAD-bd_sf"/>
</dbReference>
<evidence type="ECO:0000259" key="5">
    <source>
        <dbReference type="Pfam" id="PF01494"/>
    </source>
</evidence>
<keyword evidence="4" id="KW-0812">Transmembrane</keyword>
<comment type="cofactor">
    <cofactor evidence="1">
        <name>FAD</name>
        <dbReference type="ChEBI" id="CHEBI:57692"/>
    </cofactor>
</comment>
<keyword evidence="4" id="KW-1133">Transmembrane helix</keyword>
<dbReference type="RefSeq" id="WP_121973428.1">
    <property type="nucleotide sequence ID" value="NZ_OOGT01000033.1"/>
</dbReference>
<dbReference type="PANTHER" id="PTHR43004">
    <property type="entry name" value="TRK SYSTEM POTASSIUM UPTAKE PROTEIN"/>
    <property type="match status" value="1"/>
</dbReference>
<dbReference type="Pfam" id="PF21274">
    <property type="entry name" value="Rng_hyd_C"/>
    <property type="match status" value="1"/>
</dbReference>
<keyword evidence="6" id="KW-0503">Monooxygenase</keyword>
<reference evidence="7" key="1">
    <citation type="submission" date="2018-03" db="EMBL/GenBank/DDBJ databases">
        <authorList>
            <person name="Blom J."/>
        </authorList>
    </citation>
    <scope>NUCLEOTIDE SEQUENCE [LARGE SCALE GENOMIC DNA]</scope>
    <source>
        <strain evidence="7">KPC-SM-21</strain>
    </source>
</reference>